<reference evidence="3 4" key="1">
    <citation type="journal article" date="2007" name="Nat. Biotechnol.">
        <title>Complete genome sequence of the myxobacterium Sorangium cellulosum.</title>
        <authorList>
            <person name="Schneiker S."/>
            <person name="Perlova O."/>
            <person name="Kaiser O."/>
            <person name="Gerth K."/>
            <person name="Alici A."/>
            <person name="Altmeyer M.O."/>
            <person name="Bartels D."/>
            <person name="Bekel T."/>
            <person name="Beyer S."/>
            <person name="Bode E."/>
            <person name="Bode H.B."/>
            <person name="Bolten C.J."/>
            <person name="Choudhuri J.V."/>
            <person name="Doss S."/>
            <person name="Elnakady Y.A."/>
            <person name="Frank B."/>
            <person name="Gaigalat L."/>
            <person name="Goesmann A."/>
            <person name="Groeger C."/>
            <person name="Gross F."/>
            <person name="Jelsbak L."/>
            <person name="Jelsbak L."/>
            <person name="Kalinowski J."/>
            <person name="Kegler C."/>
            <person name="Knauber T."/>
            <person name="Konietzny S."/>
            <person name="Kopp M."/>
            <person name="Krause L."/>
            <person name="Krug D."/>
            <person name="Linke B."/>
            <person name="Mahmud T."/>
            <person name="Martinez-Arias R."/>
            <person name="McHardy A.C."/>
            <person name="Merai M."/>
            <person name="Meyer F."/>
            <person name="Mormann S."/>
            <person name="Munoz-Dorado J."/>
            <person name="Perez J."/>
            <person name="Pradella S."/>
            <person name="Rachid S."/>
            <person name="Raddatz G."/>
            <person name="Rosenau F."/>
            <person name="Rueckert C."/>
            <person name="Sasse F."/>
            <person name="Scharfe M."/>
            <person name="Schuster S.C."/>
            <person name="Suen G."/>
            <person name="Treuner-Lange A."/>
            <person name="Velicer G.J."/>
            <person name="Vorholter F.-J."/>
            <person name="Weissman K.J."/>
            <person name="Welch R.D."/>
            <person name="Wenzel S.C."/>
            <person name="Whitworth D.E."/>
            <person name="Wilhelm S."/>
            <person name="Wittmann C."/>
            <person name="Bloecker H."/>
            <person name="Puehler A."/>
            <person name="Mueller R."/>
        </authorList>
    </citation>
    <scope>NUCLEOTIDE SEQUENCE [LARGE SCALE GENOMIC DNA]</scope>
    <source>
        <strain evidence="4">So ce56</strain>
    </source>
</reference>
<dbReference type="OrthoDB" id="3322489at2"/>
<keyword evidence="4" id="KW-1185">Reference proteome</keyword>
<evidence type="ECO:0000259" key="2">
    <source>
        <dbReference type="Pfam" id="PF13175"/>
    </source>
</evidence>
<dbReference type="STRING" id="448385.sce7871"/>
<protein>
    <recommendedName>
        <fullName evidence="5">DUF3696 domain-containing protein</fullName>
    </recommendedName>
</protein>
<dbReference type="SUPFAM" id="SSF52540">
    <property type="entry name" value="P-loop containing nucleoside triphosphate hydrolases"/>
    <property type="match status" value="1"/>
</dbReference>
<sequence length="632" mass="70810">MITRWQISNFKSAYDTTELALRPITIFAGANSSGKSTFIQSILLVAQSLSSRVYSRPIVLNGHIARLGSFDDVASTNSEQDEISIGFTIRVPGDGRESGVRRLRYFYETEDLAEVGCEFAFSPGCDSPSRELARLQPRLIRGKLWSIRKGAEQDELIHYRYSSTLAQSRRSALDPNRASVDDVDSLEYEVVSPTTLPARSGRYLANELPTGATLVGARLFHFLPSDFAFAFDLTEHLATVAVRRLIQPSYGSGQSARAQNLDASYITSSLMKRVFEIARGFVEPTKRSIEAARRTIVSRRRQLEIDEAYKEASHHLTMESLQRLQRSLGSPALAVAYGEKFQELVDLARDGRPSVRQFIHLPPAPEVTRVVQVVFTQLFKYLGPLRDEPKPVYPMEGAVDPSDVGLRGEFTAAVLDLHKHRRIVSIPSSCFALSQSQIVRKEMSLQDAVLDWLNYLGVVRKVETRDRGIFGHELRVATGNTDTLHNLVHVGVGVSQVLPILVMSLMAETGSILVFEQPELHLHPKVQTLLADFVLSMALLGKQCIIETHSEYIINRLRLRAAEDPADSIQALLALYFVEKEGAKSRYRMVNINEFGAIGDWPEGFFDQAPQEAERILRAAIEKRRTRRVKNV</sequence>
<feature type="domain" description="DUF3696" evidence="1">
    <location>
        <begin position="574"/>
        <end position="614"/>
    </location>
</feature>
<evidence type="ECO:0000313" key="3">
    <source>
        <dbReference type="EMBL" id="CAN98041.1"/>
    </source>
</evidence>
<accession>A9FBR1</accession>
<dbReference type="AlphaFoldDB" id="A9FBR1"/>
<dbReference type="KEGG" id="scl:sce7871"/>
<evidence type="ECO:0008006" key="5">
    <source>
        <dbReference type="Google" id="ProtNLM"/>
    </source>
</evidence>
<dbReference type="InterPro" id="IPR022532">
    <property type="entry name" value="DUF3696"/>
</dbReference>
<dbReference type="InterPro" id="IPR051396">
    <property type="entry name" value="Bact_Antivir_Def_Nuclease"/>
</dbReference>
<organism evidence="3 4">
    <name type="scientific">Sorangium cellulosum (strain So ce56)</name>
    <name type="common">Polyangium cellulosum (strain So ce56)</name>
    <dbReference type="NCBI Taxonomy" id="448385"/>
    <lineage>
        <taxon>Bacteria</taxon>
        <taxon>Pseudomonadati</taxon>
        <taxon>Myxococcota</taxon>
        <taxon>Polyangia</taxon>
        <taxon>Polyangiales</taxon>
        <taxon>Polyangiaceae</taxon>
        <taxon>Sorangium</taxon>
    </lineage>
</organism>
<dbReference type="eggNOG" id="COG4938">
    <property type="taxonomic scope" value="Bacteria"/>
</dbReference>
<dbReference type="Proteomes" id="UP000002139">
    <property type="component" value="Chromosome"/>
</dbReference>
<dbReference type="EMBL" id="AM746676">
    <property type="protein sequence ID" value="CAN98041.1"/>
    <property type="molecule type" value="Genomic_DNA"/>
</dbReference>
<gene>
    <name evidence="3" type="ordered locus">sce7871</name>
</gene>
<dbReference type="RefSeq" id="WP_012240480.1">
    <property type="nucleotide sequence ID" value="NC_010162.1"/>
</dbReference>
<name>A9FBR1_SORC5</name>
<dbReference type="InterPro" id="IPR027417">
    <property type="entry name" value="P-loop_NTPase"/>
</dbReference>
<dbReference type="InterPro" id="IPR041685">
    <property type="entry name" value="AAA_GajA/Old/RecF-like"/>
</dbReference>
<dbReference type="Gene3D" id="3.40.50.300">
    <property type="entry name" value="P-loop containing nucleotide triphosphate hydrolases"/>
    <property type="match status" value="1"/>
</dbReference>
<dbReference type="Pfam" id="PF13175">
    <property type="entry name" value="AAA_15"/>
    <property type="match status" value="1"/>
</dbReference>
<dbReference type="Pfam" id="PF12476">
    <property type="entry name" value="DUF3696"/>
    <property type="match status" value="1"/>
</dbReference>
<dbReference type="HOGENOM" id="CLU_032548_1_1_7"/>
<evidence type="ECO:0000313" key="4">
    <source>
        <dbReference type="Proteomes" id="UP000002139"/>
    </source>
</evidence>
<dbReference type="PANTHER" id="PTHR43581">
    <property type="entry name" value="ATP/GTP PHOSPHATASE"/>
    <property type="match status" value="1"/>
</dbReference>
<feature type="domain" description="Endonuclease GajA/Old nuclease/RecF-like AAA" evidence="2">
    <location>
        <begin position="487"/>
        <end position="554"/>
    </location>
</feature>
<proteinExistence type="predicted"/>
<dbReference type="PANTHER" id="PTHR43581:SF2">
    <property type="entry name" value="EXCINUCLEASE ATPASE SUBUNIT"/>
    <property type="match status" value="1"/>
</dbReference>
<evidence type="ECO:0000259" key="1">
    <source>
        <dbReference type="Pfam" id="PF12476"/>
    </source>
</evidence>